<dbReference type="Gene3D" id="1.10.30.10">
    <property type="entry name" value="High mobility group box domain"/>
    <property type="match status" value="3"/>
</dbReference>
<dbReference type="CDD" id="cd00084">
    <property type="entry name" value="HMG-box_SF"/>
    <property type="match status" value="3"/>
</dbReference>
<feature type="region of interest" description="Disordered" evidence="3">
    <location>
        <begin position="286"/>
        <end position="337"/>
    </location>
</feature>
<feature type="domain" description="HMG box" evidence="4">
    <location>
        <begin position="447"/>
        <end position="500"/>
    </location>
</feature>
<protein>
    <recommendedName>
        <fullName evidence="4">HMG box domain-containing protein</fullName>
    </recommendedName>
</protein>
<feature type="region of interest" description="Disordered" evidence="3">
    <location>
        <begin position="382"/>
        <end position="448"/>
    </location>
</feature>
<feature type="compositionally biased region" description="Gly residues" evidence="3">
    <location>
        <begin position="309"/>
        <end position="322"/>
    </location>
</feature>
<dbReference type="OrthoDB" id="1919336at2759"/>
<evidence type="ECO:0000313" key="5">
    <source>
        <dbReference type="EMBL" id="KAJ2783654.1"/>
    </source>
</evidence>
<feature type="DNA-binding region" description="HMG box" evidence="2">
    <location>
        <begin position="224"/>
        <end position="273"/>
    </location>
</feature>
<accession>A0A9W8HK65</accession>
<dbReference type="InterPro" id="IPR050342">
    <property type="entry name" value="HMGB"/>
</dbReference>
<dbReference type="PROSITE" id="PS50118">
    <property type="entry name" value="HMG_BOX_2"/>
    <property type="match status" value="3"/>
</dbReference>
<name>A0A9W8HK65_9FUNG</name>
<dbReference type="SUPFAM" id="SSF47095">
    <property type="entry name" value="HMG-box"/>
    <property type="match status" value="3"/>
</dbReference>
<keyword evidence="1 2" id="KW-0238">DNA-binding</keyword>
<feature type="DNA-binding region" description="HMG box" evidence="2">
    <location>
        <begin position="447"/>
        <end position="500"/>
    </location>
</feature>
<organism evidence="5 6">
    <name type="scientific">Coemansia javaensis</name>
    <dbReference type="NCBI Taxonomy" id="2761396"/>
    <lineage>
        <taxon>Eukaryota</taxon>
        <taxon>Fungi</taxon>
        <taxon>Fungi incertae sedis</taxon>
        <taxon>Zoopagomycota</taxon>
        <taxon>Kickxellomycotina</taxon>
        <taxon>Kickxellomycetes</taxon>
        <taxon>Kickxellales</taxon>
        <taxon>Kickxellaceae</taxon>
        <taxon>Coemansia</taxon>
    </lineage>
</organism>
<feature type="compositionally biased region" description="Basic and acidic residues" evidence="3">
    <location>
        <begin position="382"/>
        <end position="394"/>
    </location>
</feature>
<evidence type="ECO:0000256" key="2">
    <source>
        <dbReference type="PROSITE-ProRule" id="PRU00267"/>
    </source>
</evidence>
<feature type="compositionally biased region" description="Basic and acidic residues" evidence="3">
    <location>
        <begin position="551"/>
        <end position="560"/>
    </location>
</feature>
<reference evidence="5" key="1">
    <citation type="submission" date="2022-07" db="EMBL/GenBank/DDBJ databases">
        <title>Phylogenomic reconstructions and comparative analyses of Kickxellomycotina fungi.</title>
        <authorList>
            <person name="Reynolds N.K."/>
            <person name="Stajich J.E."/>
            <person name="Barry K."/>
            <person name="Grigoriev I.V."/>
            <person name="Crous P."/>
            <person name="Smith M.E."/>
        </authorList>
    </citation>
    <scope>NUCLEOTIDE SEQUENCE</scope>
    <source>
        <strain evidence="5">NBRC 105414</strain>
    </source>
</reference>
<evidence type="ECO:0000256" key="1">
    <source>
        <dbReference type="ARBA" id="ARBA00023125"/>
    </source>
</evidence>
<feature type="compositionally biased region" description="Low complexity" evidence="3">
    <location>
        <begin position="514"/>
        <end position="550"/>
    </location>
</feature>
<dbReference type="EMBL" id="JANBUL010000042">
    <property type="protein sequence ID" value="KAJ2783654.1"/>
    <property type="molecule type" value="Genomic_DNA"/>
</dbReference>
<dbReference type="Pfam" id="PF00505">
    <property type="entry name" value="HMG_box"/>
    <property type="match status" value="3"/>
</dbReference>
<gene>
    <name evidence="5" type="ORF">H4R18_001564</name>
</gene>
<feature type="region of interest" description="Disordered" evidence="3">
    <location>
        <begin position="514"/>
        <end position="655"/>
    </location>
</feature>
<feature type="compositionally biased region" description="Low complexity" evidence="3">
    <location>
        <begin position="401"/>
        <end position="415"/>
    </location>
</feature>
<dbReference type="InterPro" id="IPR036910">
    <property type="entry name" value="HMG_box_dom_sf"/>
</dbReference>
<feature type="domain" description="HMG box" evidence="4">
    <location>
        <begin position="224"/>
        <end position="273"/>
    </location>
</feature>
<comment type="caution">
    <text evidence="5">The sequence shown here is derived from an EMBL/GenBank/DDBJ whole genome shotgun (WGS) entry which is preliminary data.</text>
</comment>
<feature type="compositionally biased region" description="Basic and acidic residues" evidence="3">
    <location>
        <begin position="97"/>
        <end position="106"/>
    </location>
</feature>
<dbReference type="GO" id="GO:0003677">
    <property type="term" value="F:DNA binding"/>
    <property type="evidence" value="ECO:0007669"/>
    <property type="project" value="UniProtKB-UniRule"/>
</dbReference>
<keyword evidence="2" id="KW-0539">Nucleus</keyword>
<feature type="region of interest" description="Disordered" evidence="3">
    <location>
        <begin position="96"/>
        <end position="128"/>
    </location>
</feature>
<dbReference type="PANTHER" id="PTHR48112">
    <property type="entry name" value="HIGH MOBILITY GROUP PROTEIN DSP1"/>
    <property type="match status" value="1"/>
</dbReference>
<proteinExistence type="predicted"/>
<feature type="compositionally biased region" description="Low complexity" evidence="3">
    <location>
        <begin position="606"/>
        <end position="629"/>
    </location>
</feature>
<dbReference type="Proteomes" id="UP001140217">
    <property type="component" value="Unassembled WGS sequence"/>
</dbReference>
<evidence type="ECO:0000313" key="6">
    <source>
        <dbReference type="Proteomes" id="UP001140217"/>
    </source>
</evidence>
<sequence>MSLVTLSSEDCEMIEKCIDMISMQCRMVGNLLRRARDASGAVHHRGHHDFSPADSNEGMIDMLSNAASTLASTAHHVSGDFGRKRQRMRYDAAGGDALHEDSDAGHGHGLTPQTAKRRGRPPRDYGEELGPAFAMYASEHYPRTEQSIAERSGGRAAKPDVLRAVWDAWWVSSQSTKDKYLALSRHEMAANDTHMLELLLDYPLPPEAAGRHAAHGHGHGHAGSPEAPSAFDVYMREQIPQLRSKVPEWSEAELHRRLSVNWSNMTSAERDRYAVAAAASAAAAAAAAHQHHHHSGSGYAPLGASTPANGGGGGGGGSGGRAGHAKPPGQRGAGQSAPRRAYVVFCRQERPLLVQANPTWDLPTVNKELGRRWKELTPEQKEVYHDLERSESDARPATSMAARPADPYASDAAPATLTPTASRALPAPGSARSTAGRSGALGSGNPNKGPSKAYVFYSRLNRKTVTSEHPEWDLATINKELGRMWKSLSLDERQSWEDRAAAAAASAAQPAAAAAAAAAPSPFRASPSAALHHPDAPATPASGASTPSTTTKDDPRRPDLDVDADADADAEGIAEDVEMQDDDDDDEDDDVTDDDDRAGPHRHAARAGPPSDATAYASPAALHTPAAAPIRLPKHHLPAAHIAGPPPTAKPAVANGSALAHHLAASSALVSSPSAAHAQLPDAH</sequence>
<feature type="domain" description="HMG box" evidence="4">
    <location>
        <begin position="335"/>
        <end position="386"/>
    </location>
</feature>
<dbReference type="InterPro" id="IPR009071">
    <property type="entry name" value="HMG_box_dom"/>
</dbReference>
<dbReference type="SMART" id="SM00398">
    <property type="entry name" value="HMG"/>
    <property type="match status" value="3"/>
</dbReference>
<dbReference type="AlphaFoldDB" id="A0A9W8HK65"/>
<evidence type="ECO:0000256" key="3">
    <source>
        <dbReference type="SAM" id="MobiDB-lite"/>
    </source>
</evidence>
<feature type="DNA-binding region" description="HMG box" evidence="2">
    <location>
        <begin position="335"/>
        <end position="386"/>
    </location>
</feature>
<dbReference type="GO" id="GO:0005634">
    <property type="term" value="C:nucleus"/>
    <property type="evidence" value="ECO:0007669"/>
    <property type="project" value="UniProtKB-UniRule"/>
</dbReference>
<evidence type="ECO:0000259" key="4">
    <source>
        <dbReference type="PROSITE" id="PS50118"/>
    </source>
</evidence>
<feature type="compositionally biased region" description="Acidic residues" evidence="3">
    <location>
        <begin position="561"/>
        <end position="596"/>
    </location>
</feature>
<keyword evidence="6" id="KW-1185">Reference proteome</keyword>